<evidence type="ECO:0000313" key="2">
    <source>
        <dbReference type="EMBL" id="MFC7357197.1"/>
    </source>
</evidence>
<keyword evidence="1" id="KW-0812">Transmembrane</keyword>
<comment type="caution">
    <text evidence="2">The sequence shown here is derived from an EMBL/GenBank/DDBJ whole genome shotgun (WGS) entry which is preliminary data.</text>
</comment>
<evidence type="ECO:0000256" key="1">
    <source>
        <dbReference type="SAM" id="Phobius"/>
    </source>
</evidence>
<organism evidence="2 3">
    <name type="scientific">Jejudonia soesokkakensis</name>
    <dbReference type="NCBI Taxonomy" id="1323432"/>
    <lineage>
        <taxon>Bacteria</taxon>
        <taxon>Pseudomonadati</taxon>
        <taxon>Bacteroidota</taxon>
        <taxon>Flavobacteriia</taxon>
        <taxon>Flavobacteriales</taxon>
        <taxon>Flavobacteriaceae</taxon>
        <taxon>Jejudonia</taxon>
    </lineage>
</organism>
<evidence type="ECO:0000313" key="3">
    <source>
        <dbReference type="Proteomes" id="UP001596415"/>
    </source>
</evidence>
<accession>A0ABW2MUH7</accession>
<dbReference type="Proteomes" id="UP001596415">
    <property type="component" value="Unassembled WGS sequence"/>
</dbReference>
<keyword evidence="1" id="KW-0472">Membrane</keyword>
<name>A0ABW2MUH7_9FLAO</name>
<proteinExistence type="predicted"/>
<keyword evidence="3" id="KW-1185">Reference proteome</keyword>
<feature type="transmembrane region" description="Helical" evidence="1">
    <location>
        <begin position="13"/>
        <end position="34"/>
    </location>
</feature>
<sequence length="178" mass="19886">MKAILIEVDTLELLIKLIDSLIWPITLFGIIFLFRKNFRDAFSRLGSLKADASGFAITFDKQIEKTKELFDKLKPGPTTKSSTNIKTYVNQTDSPYKQILEIRSNIINYLKLKSDEAGIVTDSYAPMALTNRLQEVGAISSSQSTMIQAMLKITNEADASATVSQANEINSLFQKIEI</sequence>
<keyword evidence="1" id="KW-1133">Transmembrane helix</keyword>
<dbReference type="EMBL" id="JBHTBN010000002">
    <property type="protein sequence ID" value="MFC7357197.1"/>
    <property type="molecule type" value="Genomic_DNA"/>
</dbReference>
<protein>
    <submittedName>
        <fullName evidence="2">Uncharacterized protein</fullName>
    </submittedName>
</protein>
<reference evidence="3" key="1">
    <citation type="journal article" date="2019" name="Int. J. Syst. Evol. Microbiol.">
        <title>The Global Catalogue of Microorganisms (GCM) 10K type strain sequencing project: providing services to taxonomists for standard genome sequencing and annotation.</title>
        <authorList>
            <consortium name="The Broad Institute Genomics Platform"/>
            <consortium name="The Broad Institute Genome Sequencing Center for Infectious Disease"/>
            <person name="Wu L."/>
            <person name="Ma J."/>
        </authorList>
    </citation>
    <scope>NUCLEOTIDE SEQUENCE [LARGE SCALE GENOMIC DNA]</scope>
    <source>
        <strain evidence="3">CGMCC 1.16306</strain>
    </source>
</reference>
<gene>
    <name evidence="2" type="ORF">ACFQO1_05835</name>
</gene>
<dbReference type="RefSeq" id="WP_380217043.1">
    <property type="nucleotide sequence ID" value="NZ_JBHTBN010000002.1"/>
</dbReference>